<evidence type="ECO:0000313" key="14">
    <source>
        <dbReference type="Proteomes" id="UP001239397"/>
    </source>
</evidence>
<evidence type="ECO:0000256" key="1">
    <source>
        <dbReference type="ARBA" id="ARBA00004162"/>
    </source>
</evidence>
<keyword evidence="7 10" id="KW-0720">Serine protease</keyword>
<evidence type="ECO:0000256" key="6">
    <source>
        <dbReference type="ARBA" id="ARBA00022801"/>
    </source>
</evidence>
<keyword evidence="6 10" id="KW-0378">Hydrolase</keyword>
<reference evidence="13 14" key="1">
    <citation type="submission" date="2023-06" db="EMBL/GenBank/DDBJ databases">
        <authorList>
            <person name="Oyuntsetseg B."/>
            <person name="Kim S.B."/>
        </authorList>
    </citation>
    <scope>NUCLEOTIDE SEQUENCE [LARGE SCALE GENOMIC DNA]</scope>
    <source>
        <strain evidence="13 14">4-36</strain>
    </source>
</reference>
<dbReference type="PRINTS" id="PR00723">
    <property type="entry name" value="SUBTILISIN"/>
</dbReference>
<dbReference type="InterPro" id="IPR022398">
    <property type="entry name" value="Peptidase_S8_His-AS"/>
</dbReference>
<dbReference type="GO" id="GO:0006508">
    <property type="term" value="P:proteolysis"/>
    <property type="evidence" value="ECO:0007669"/>
    <property type="project" value="UniProtKB-KW"/>
</dbReference>
<dbReference type="Pfam" id="PF00082">
    <property type="entry name" value="Peptidase_S8"/>
    <property type="match status" value="1"/>
</dbReference>
<dbReference type="InterPro" id="IPR036852">
    <property type="entry name" value="Peptidase_S8/S53_dom_sf"/>
</dbReference>
<dbReference type="InterPro" id="IPR050131">
    <property type="entry name" value="Peptidase_S8_subtilisin-like"/>
</dbReference>
<evidence type="ECO:0000256" key="5">
    <source>
        <dbReference type="ARBA" id="ARBA00022692"/>
    </source>
</evidence>
<evidence type="ECO:0000256" key="8">
    <source>
        <dbReference type="ARBA" id="ARBA00022989"/>
    </source>
</evidence>
<dbReference type="Gene3D" id="3.40.50.200">
    <property type="entry name" value="Peptidase S8/S53 domain"/>
    <property type="match status" value="1"/>
</dbReference>
<evidence type="ECO:0000256" key="2">
    <source>
        <dbReference type="ARBA" id="ARBA00011073"/>
    </source>
</evidence>
<feature type="domain" description="Peptidase S8/S53" evidence="12">
    <location>
        <begin position="79"/>
        <end position="334"/>
    </location>
</feature>
<dbReference type="KEGG" id="amog:QRX60_29535"/>
<dbReference type="NCBIfam" id="TIGR03921">
    <property type="entry name" value="T7SS_mycosin"/>
    <property type="match status" value="1"/>
</dbReference>
<keyword evidence="3" id="KW-1003">Cell membrane</keyword>
<evidence type="ECO:0000256" key="9">
    <source>
        <dbReference type="ARBA" id="ARBA00023136"/>
    </source>
</evidence>
<comment type="subcellular location">
    <subcellularLocation>
        <location evidence="1">Cell membrane</location>
        <topology evidence="1">Single-pass membrane protein</topology>
    </subcellularLocation>
</comment>
<keyword evidence="8 11" id="KW-1133">Transmembrane helix</keyword>
<dbReference type="PROSITE" id="PS51892">
    <property type="entry name" value="SUBTILASE"/>
    <property type="match status" value="1"/>
</dbReference>
<feature type="active site" description="Charge relay system" evidence="10">
    <location>
        <position position="286"/>
    </location>
</feature>
<dbReference type="SUPFAM" id="SSF52743">
    <property type="entry name" value="Subtilisin-like"/>
    <property type="match status" value="1"/>
</dbReference>
<dbReference type="InterPro" id="IPR023828">
    <property type="entry name" value="Peptidase_S8_Ser-AS"/>
</dbReference>
<organism evidence="13 14">
    <name type="scientific">Amycolatopsis mongoliensis</name>
    <dbReference type="NCBI Taxonomy" id="715475"/>
    <lineage>
        <taxon>Bacteria</taxon>
        <taxon>Bacillati</taxon>
        <taxon>Actinomycetota</taxon>
        <taxon>Actinomycetes</taxon>
        <taxon>Pseudonocardiales</taxon>
        <taxon>Pseudonocardiaceae</taxon>
        <taxon>Amycolatopsis</taxon>
    </lineage>
</organism>
<dbReference type="InterPro" id="IPR000209">
    <property type="entry name" value="Peptidase_S8/S53_dom"/>
</dbReference>
<accession>A0A9Y2JJ23</accession>
<keyword evidence="14" id="KW-1185">Reference proteome</keyword>
<feature type="active site" description="Charge relay system" evidence="10">
    <location>
        <position position="124"/>
    </location>
</feature>
<dbReference type="Proteomes" id="UP001239397">
    <property type="component" value="Chromosome"/>
</dbReference>
<dbReference type="AlphaFoldDB" id="A0A9Y2JJ23"/>
<dbReference type="PROSITE" id="PS00138">
    <property type="entry name" value="SUBTILASE_SER"/>
    <property type="match status" value="1"/>
</dbReference>
<dbReference type="RefSeq" id="WP_285994693.1">
    <property type="nucleotide sequence ID" value="NZ_CP127295.1"/>
</dbReference>
<gene>
    <name evidence="13" type="primary">mycP</name>
    <name evidence="13" type="ORF">QRX60_29535</name>
</gene>
<dbReference type="InterPro" id="IPR023834">
    <property type="entry name" value="T7SS_pept_S8A_mycosin"/>
</dbReference>
<evidence type="ECO:0000256" key="7">
    <source>
        <dbReference type="ARBA" id="ARBA00022825"/>
    </source>
</evidence>
<dbReference type="PROSITE" id="PS00137">
    <property type="entry name" value="SUBTILASE_HIS"/>
    <property type="match status" value="1"/>
</dbReference>
<evidence type="ECO:0000256" key="10">
    <source>
        <dbReference type="PROSITE-ProRule" id="PRU01240"/>
    </source>
</evidence>
<name>A0A9Y2JJ23_9PSEU</name>
<dbReference type="EMBL" id="CP127295">
    <property type="protein sequence ID" value="WIX98208.1"/>
    <property type="molecule type" value="Genomic_DNA"/>
</dbReference>
<evidence type="ECO:0000256" key="3">
    <source>
        <dbReference type="ARBA" id="ARBA00022475"/>
    </source>
</evidence>
<dbReference type="PANTHER" id="PTHR43806">
    <property type="entry name" value="PEPTIDASE S8"/>
    <property type="match status" value="1"/>
</dbReference>
<evidence type="ECO:0000313" key="13">
    <source>
        <dbReference type="EMBL" id="WIX98208.1"/>
    </source>
</evidence>
<dbReference type="GO" id="GO:0004252">
    <property type="term" value="F:serine-type endopeptidase activity"/>
    <property type="evidence" value="ECO:0007669"/>
    <property type="project" value="UniProtKB-UniRule"/>
</dbReference>
<keyword evidence="4 10" id="KW-0645">Protease</keyword>
<feature type="transmembrane region" description="Helical" evidence="11">
    <location>
        <begin position="376"/>
        <end position="396"/>
    </location>
</feature>
<sequence length="422" mass="42821">MSEKPGRGYRRRSAVPACLLVAGMVWTTLLAGVATAQQAPAPLPTEQKGCLQPPTSTETGVPWAQQQLTPERVWPLTKGAGVTVGVVDTGVDAKTPQLSGGRVQRGLDVASPGGKPADDDCFGHGTFVAGIIAAGPRPGTGFSGIAPEAKILPIRCATVTQDGAPPALTAVEMANGIRAAVDGGARVINISASTDAPDQDLADAVRYAAGRDVLVVASAANSAQQGDPVTYPASYPSVIAVGAVDSTGKKADFSQTGKFLSLVAPGVGVTSVGPRGAGHWLGSGTSYAAPFVAGVAALVRAYHPELTAEQVKRRLELTADHPAATLPDPGFGWGTVNAMAAVTTVLPAESGVTLPVVTAEPAPLPPGKPAPGNGSLVALSAALSVPVLALLGLLLYKLFRGARTRRWTPARVAEVTRRSEVG</sequence>
<evidence type="ECO:0000259" key="12">
    <source>
        <dbReference type="Pfam" id="PF00082"/>
    </source>
</evidence>
<protein>
    <submittedName>
        <fullName evidence="13">Type VII secretion-associated serine protease mycosin</fullName>
    </submittedName>
</protein>
<dbReference type="PANTHER" id="PTHR43806:SF11">
    <property type="entry name" value="CEREVISIN-RELATED"/>
    <property type="match status" value="1"/>
</dbReference>
<evidence type="ECO:0000256" key="4">
    <source>
        <dbReference type="ARBA" id="ARBA00022670"/>
    </source>
</evidence>
<evidence type="ECO:0000256" key="11">
    <source>
        <dbReference type="SAM" id="Phobius"/>
    </source>
</evidence>
<dbReference type="InterPro" id="IPR015500">
    <property type="entry name" value="Peptidase_S8_subtilisin-rel"/>
</dbReference>
<comment type="similarity">
    <text evidence="2 10">Belongs to the peptidase S8 family.</text>
</comment>
<keyword evidence="5 11" id="KW-0812">Transmembrane</keyword>
<proteinExistence type="inferred from homology"/>
<dbReference type="GO" id="GO:0005886">
    <property type="term" value="C:plasma membrane"/>
    <property type="evidence" value="ECO:0007669"/>
    <property type="project" value="UniProtKB-SubCell"/>
</dbReference>
<keyword evidence="9 11" id="KW-0472">Membrane</keyword>
<feature type="active site" description="Charge relay system" evidence="10">
    <location>
        <position position="88"/>
    </location>
</feature>